<accession>E7QZF8</accession>
<evidence type="ECO:0000313" key="5">
    <source>
        <dbReference type="Proteomes" id="UP000184203"/>
    </source>
</evidence>
<dbReference type="EMBL" id="AEMG01000029">
    <property type="protein sequence ID" value="EFW90079.1"/>
    <property type="molecule type" value="Genomic_DNA"/>
</dbReference>
<proteinExistence type="predicted"/>
<organism evidence="2 4">
    <name type="scientific">Haladaptatus paucihalophilus DX253</name>
    <dbReference type="NCBI Taxonomy" id="797209"/>
    <lineage>
        <taxon>Archaea</taxon>
        <taxon>Methanobacteriati</taxon>
        <taxon>Methanobacteriota</taxon>
        <taxon>Stenosarchaea group</taxon>
        <taxon>Halobacteria</taxon>
        <taxon>Halobacteriales</taxon>
        <taxon>Haladaptataceae</taxon>
        <taxon>Haladaptatus</taxon>
    </lineage>
</organism>
<reference evidence="2 4" key="1">
    <citation type="journal article" date="2014" name="ISME J.">
        <title>Trehalose/2-sulfotrehalose biosynthesis and glycine-betaine uptake are widely spread mechanisms for osmoadaptation in the Halobacteriales.</title>
        <authorList>
            <person name="Youssef N.H."/>
            <person name="Savage-Ashlock K.N."/>
            <person name="McCully A.L."/>
            <person name="Luedtke B."/>
            <person name="Shaw E.I."/>
            <person name="Hoff W.D."/>
            <person name="Elshahed M.S."/>
        </authorList>
    </citation>
    <scope>NUCLEOTIDE SEQUENCE [LARGE SCALE GENOMIC DNA]</scope>
    <source>
        <strain evidence="2 4">DX253</strain>
    </source>
</reference>
<feature type="transmembrane region" description="Helical" evidence="1">
    <location>
        <begin position="41"/>
        <end position="66"/>
    </location>
</feature>
<evidence type="ECO:0000256" key="1">
    <source>
        <dbReference type="SAM" id="Phobius"/>
    </source>
</evidence>
<protein>
    <submittedName>
        <fullName evidence="2">Uncharacterized protein</fullName>
    </submittedName>
</protein>
<keyword evidence="1" id="KW-0472">Membrane</keyword>
<evidence type="ECO:0000313" key="3">
    <source>
        <dbReference type="EMBL" id="SHL04663.1"/>
    </source>
</evidence>
<dbReference type="PATRIC" id="fig|797209.4.peg.4084"/>
<sequence>MSSTLRTRIDPIKIALGVFTVLGLALTGVAGYALLSTGGGSVLISANTAVALLSGTSLVVFVLLASKAFERRMAGRGH</sequence>
<reference evidence="5" key="3">
    <citation type="submission" date="2016-11" db="EMBL/GenBank/DDBJ databases">
        <authorList>
            <person name="Varghese N."/>
            <person name="Submissions S."/>
        </authorList>
    </citation>
    <scope>NUCLEOTIDE SEQUENCE [LARGE SCALE GENOMIC DNA]</scope>
    <source>
        <strain evidence="5">DX253</strain>
    </source>
</reference>
<dbReference type="Proteomes" id="UP000184203">
    <property type="component" value="Unassembled WGS sequence"/>
</dbReference>
<evidence type="ECO:0000313" key="4">
    <source>
        <dbReference type="Proteomes" id="UP000003751"/>
    </source>
</evidence>
<keyword evidence="1" id="KW-0812">Transmembrane</keyword>
<dbReference type="OrthoDB" id="384461at2157"/>
<reference evidence="3" key="2">
    <citation type="submission" date="2016-11" db="EMBL/GenBank/DDBJ databases">
        <authorList>
            <person name="Jaros S."/>
            <person name="Januszkiewicz K."/>
            <person name="Wedrychowicz H."/>
        </authorList>
    </citation>
    <scope>NUCLEOTIDE SEQUENCE [LARGE SCALE GENOMIC DNA]</scope>
    <source>
        <strain evidence="3">DX253</strain>
    </source>
</reference>
<dbReference type="EMBL" id="FRAN01000004">
    <property type="protein sequence ID" value="SHL04663.1"/>
    <property type="molecule type" value="Genomic_DNA"/>
</dbReference>
<keyword evidence="1" id="KW-1133">Transmembrane helix</keyword>
<gene>
    <name evidence="3" type="ORF">SAMN05444342_2842</name>
    <name evidence="2" type="ORF">ZOD2009_20837</name>
</gene>
<dbReference type="RefSeq" id="WP_007983168.1">
    <property type="nucleotide sequence ID" value="NZ_AEMG01000029.1"/>
</dbReference>
<dbReference type="AlphaFoldDB" id="E7QZF8"/>
<dbReference type="Proteomes" id="UP000003751">
    <property type="component" value="Unassembled WGS sequence"/>
</dbReference>
<evidence type="ECO:0000313" key="2">
    <source>
        <dbReference type="EMBL" id="EFW90079.1"/>
    </source>
</evidence>
<keyword evidence="5" id="KW-1185">Reference proteome</keyword>
<name>E7QZF8_HALPU</name>
<feature type="transmembrane region" description="Helical" evidence="1">
    <location>
        <begin position="12"/>
        <end position="35"/>
    </location>
</feature>